<sequence length="1277" mass="144366">MQNLKSNAARAHERPTTVPLWLIALLTVLICGALWLLFPKTDLERQLADTRDESELSMNYLINLLRSDPDNERLQALLKAKELRQVEIKRAAEEASRHALPPAAAAAWKKWQALYTNYQEAEKLSSKSTRQIDLLHPQVLEALRAIPREDLNQEQVLYLASSSLVLRDIPLALSLYEDLAQSTEDASQKSQIYAEASRQLLGFSQYDDASRLLKKASEVTGNSTQSREYLLNAIQVLQAANRSKDALALAESNLETLGNEPFVLRKLIELARAAGQPATAEKYVKQLLKISLLQQWNEFEQVATAQPVFDDGAWALQYTPEASEGWSLHKTALSNTAPKASAPVLPFDDQTYKLAYDVFLENKNLEDALRIAQAAVKQSPQNIAWRERLAHVAEWTTHAQLALDNWLFIAQATQREDAWKAVLRLAPGLFDDRALIAGLQHQLSQRPNDPALLQSLVQTYERQGNPQLAIDFLLRHGNSPQTLIMLARVAERTGQNKLALDTWKRLLAAPEQRTPANAMPAAAIALLEGEPEIGLRWLEDSQSLLQQPMQDEADYWRFMGSLAQRQRDERVAAQAFRKLLDTPDSDISDYDGLISILLHRDRNEAAQLSLRAWERFQSLRHLTQAFYLLEESGNSSQVGKHLKQALASPDIATRLKRQPTFYHVLGMYYERTRSPEKAREAFLSGLALMPDSLQLRQSLLWLLIDTQNTVELKNLLARVEESWAKDAEMHGALAAANQNLSRSAVALNRYLRPHLQDNSEDFLWMMGYADALEQNQQADLAWRLRRDLWLKQTPSTQKKRSAQEWLTPEGLDKVQRQARTRLMLNRSYGDDELAIMRELMRQDLKSSKTREYSTEAAELAIAWLQDKGEYAAERGYLWQQYARNRSKKRNAPIWAQITTAIAEKDTAQVGALLERYDDKLPRHDYLASAVMVGDVRLAQTVGFETLNNQPTDDDLHTSLTEQLLAVSHFAEYSQSQRYLSGIDETEQKLSWYHPLNSRWAIEIDADYTRRTSNNSSFVSRPSSERGMGLRLRRVSQSGSTDLLIGERRSLDTYNPMQLTHSQSVGNRWSIQGSLGTELSMQDTLAMRMGGMKDRAALGATYQISRQDRVGLEMAGERYFVQTGGGRIGSGQHATLQYTHTYRSEAPSLEFGAFTSWHSYSRMSPSALNGRNAEILRYLPAGSSASSDYLLPGSFRFSGVQVSTNMRYAQDYTRRLQPFASLALTNHSLNGSGYEARIGFAGNILGPDHLMLGFNLSKTGLTNTGINRELLLTYRLHY</sequence>
<protein>
    <submittedName>
        <fullName evidence="4">Tetratricopeptide repeat protein</fullName>
    </submittedName>
</protein>
<dbReference type="PROSITE" id="PS50005">
    <property type="entry name" value="TPR"/>
    <property type="match status" value="1"/>
</dbReference>
<keyword evidence="2" id="KW-0472">Membrane</keyword>
<dbReference type="InterPro" id="IPR011990">
    <property type="entry name" value="TPR-like_helical_dom_sf"/>
</dbReference>
<gene>
    <name evidence="4" type="ORF">HF327_019190</name>
</gene>
<dbReference type="InterPro" id="IPR019734">
    <property type="entry name" value="TPR_rpt"/>
</dbReference>
<organism evidence="4 5">
    <name type="scientific">Comamonas suwonensis</name>
    <dbReference type="NCBI Taxonomy" id="2606214"/>
    <lineage>
        <taxon>Bacteria</taxon>
        <taxon>Pseudomonadati</taxon>
        <taxon>Pseudomonadota</taxon>
        <taxon>Betaproteobacteria</taxon>
        <taxon>Burkholderiales</taxon>
        <taxon>Comamonadaceae</taxon>
        <taxon>Comamonas</taxon>
    </lineage>
</organism>
<dbReference type="EMBL" id="JABBCQ020000020">
    <property type="protein sequence ID" value="MBI1626610.1"/>
    <property type="molecule type" value="Genomic_DNA"/>
</dbReference>
<keyword evidence="1" id="KW-0802">TPR repeat</keyword>
<dbReference type="Pfam" id="PF24604">
    <property type="entry name" value="B-barrel_PelB_C"/>
    <property type="match status" value="1"/>
</dbReference>
<dbReference type="InterPro" id="IPR057306">
    <property type="entry name" value="B-barrel_PelB_C"/>
</dbReference>
<comment type="caution">
    <text evidence="4">The sequence shown here is derived from an EMBL/GenBank/DDBJ whole genome shotgun (WGS) entry which is preliminary data.</text>
</comment>
<dbReference type="Proteomes" id="UP000530032">
    <property type="component" value="Unassembled WGS sequence"/>
</dbReference>
<dbReference type="RefSeq" id="WP_198461972.1">
    <property type="nucleotide sequence ID" value="NZ_JABBCQ020000020.1"/>
</dbReference>
<feature type="transmembrane region" description="Helical" evidence="2">
    <location>
        <begin position="20"/>
        <end position="38"/>
    </location>
</feature>
<reference evidence="4" key="1">
    <citation type="submission" date="2020-12" db="EMBL/GenBank/DDBJ databases">
        <title>Comamonas sp. nov., isolated from stream water.</title>
        <authorList>
            <person name="Park K.-H."/>
        </authorList>
    </citation>
    <scope>NUCLEOTIDE SEQUENCE</scope>
    <source>
        <strain evidence="4">EJ-4</strain>
    </source>
</reference>
<evidence type="ECO:0000256" key="1">
    <source>
        <dbReference type="PROSITE-ProRule" id="PRU00339"/>
    </source>
</evidence>
<feature type="repeat" description="TPR" evidence="1">
    <location>
        <begin position="659"/>
        <end position="692"/>
    </location>
</feature>
<evidence type="ECO:0000259" key="3">
    <source>
        <dbReference type="Pfam" id="PF24604"/>
    </source>
</evidence>
<dbReference type="AlphaFoldDB" id="A0A843BBN1"/>
<name>A0A843BBN1_9BURK</name>
<evidence type="ECO:0000256" key="2">
    <source>
        <dbReference type="SAM" id="Phobius"/>
    </source>
</evidence>
<dbReference type="Pfam" id="PF13429">
    <property type="entry name" value="TPR_15"/>
    <property type="match status" value="1"/>
</dbReference>
<evidence type="ECO:0000313" key="5">
    <source>
        <dbReference type="Proteomes" id="UP000530032"/>
    </source>
</evidence>
<evidence type="ECO:0000313" key="4">
    <source>
        <dbReference type="EMBL" id="MBI1626610.1"/>
    </source>
</evidence>
<proteinExistence type="predicted"/>
<keyword evidence="2" id="KW-1133">Transmembrane helix</keyword>
<dbReference type="Gene3D" id="1.25.40.10">
    <property type="entry name" value="Tetratricopeptide repeat domain"/>
    <property type="match status" value="3"/>
</dbReference>
<keyword evidence="2" id="KW-0812">Transmembrane</keyword>
<feature type="domain" description="PelB C-terminal" evidence="3">
    <location>
        <begin position="965"/>
        <end position="1276"/>
    </location>
</feature>
<accession>A0A843BBN1</accession>
<keyword evidence="5" id="KW-1185">Reference proteome</keyword>
<dbReference type="SUPFAM" id="SSF48452">
    <property type="entry name" value="TPR-like"/>
    <property type="match status" value="3"/>
</dbReference>